<keyword evidence="1" id="KW-0812">Transmembrane</keyword>
<keyword evidence="3" id="KW-1185">Reference proteome</keyword>
<dbReference type="STRING" id="1300347.I601_1832"/>
<dbReference type="KEGG" id="ndk:I601_1832"/>
<evidence type="ECO:0000313" key="3">
    <source>
        <dbReference type="Proteomes" id="UP000077868"/>
    </source>
</evidence>
<reference evidence="2 3" key="1">
    <citation type="submission" date="2016-03" db="EMBL/GenBank/DDBJ databases">
        <title>Complete genome sequence of a soil Actinobacterium, Nocardioides dokdonensis FR1436.</title>
        <authorList>
            <person name="Kwon S.-K."/>
            <person name="Kim K."/>
            <person name="Kim J.F."/>
        </authorList>
    </citation>
    <scope>NUCLEOTIDE SEQUENCE [LARGE SCALE GENOMIC DNA]</scope>
    <source>
        <strain evidence="2 3">FR1436</strain>
    </source>
</reference>
<dbReference type="AlphaFoldDB" id="A0A1A9GKZ5"/>
<dbReference type="Gene3D" id="1.20.1070.10">
    <property type="entry name" value="Rhodopsin 7-helix transmembrane proteins"/>
    <property type="match status" value="1"/>
</dbReference>
<evidence type="ECO:0000256" key="1">
    <source>
        <dbReference type="SAM" id="Phobius"/>
    </source>
</evidence>
<feature type="transmembrane region" description="Helical" evidence="1">
    <location>
        <begin position="246"/>
        <end position="263"/>
    </location>
</feature>
<sequence>MTHASNTTEAGSHTGRAVASGVDETSLASLRTWNIGLAVLHGLQAIAVLVLATDFAIGVTSTFPAGPPGSEPPSPEVLFDVRIGWAIAAFLVLAAVDHLLTGTLLKKRYDQGLREGINRFRWVEYSLSATLMIVLIAFYNGITGIDALIAIIGANVSMILFGWIQEVMNPPGRERTTMLPFWFGTLAGLAPWVAIVVNTTGADTVPGFVYGIVVSLFVFFMSFGVNQWLQYKGIGPWRSYAFGEKAYLVLSLVAKSLLAWQIFGGSLAG</sequence>
<feature type="transmembrane region" description="Helical" evidence="1">
    <location>
        <begin position="83"/>
        <end position="101"/>
    </location>
</feature>
<dbReference type="RefSeq" id="WP_068108470.1">
    <property type="nucleotide sequence ID" value="NZ_CP015079.1"/>
</dbReference>
<keyword evidence="1" id="KW-1133">Transmembrane helix</keyword>
<dbReference type="EMBL" id="CP015079">
    <property type="protein sequence ID" value="ANH38263.1"/>
    <property type="molecule type" value="Genomic_DNA"/>
</dbReference>
<dbReference type="PATRIC" id="fig|1300347.3.peg.1834"/>
<accession>A0A1A9GKZ5</accession>
<dbReference type="NCBIfam" id="NF038020">
    <property type="entry name" value="HeR"/>
    <property type="match status" value="1"/>
</dbReference>
<keyword evidence="1" id="KW-0472">Membrane</keyword>
<feature type="transmembrane region" description="Helical" evidence="1">
    <location>
        <begin position="207"/>
        <end position="225"/>
    </location>
</feature>
<name>A0A1A9GKZ5_9ACTN</name>
<organism evidence="2 3">
    <name type="scientific">Nocardioides dokdonensis FR1436</name>
    <dbReference type="NCBI Taxonomy" id="1300347"/>
    <lineage>
        <taxon>Bacteria</taxon>
        <taxon>Bacillati</taxon>
        <taxon>Actinomycetota</taxon>
        <taxon>Actinomycetes</taxon>
        <taxon>Propionibacteriales</taxon>
        <taxon>Nocardioidaceae</taxon>
        <taxon>Nocardioides</taxon>
    </lineage>
</organism>
<evidence type="ECO:0008006" key="4">
    <source>
        <dbReference type="Google" id="ProtNLM"/>
    </source>
</evidence>
<dbReference type="Proteomes" id="UP000077868">
    <property type="component" value="Chromosome"/>
</dbReference>
<dbReference type="InterPro" id="IPR041113">
    <property type="entry name" value="Heliorhodopsin"/>
</dbReference>
<dbReference type="OrthoDB" id="2042238at2"/>
<feature type="transmembrane region" description="Helical" evidence="1">
    <location>
        <begin position="122"/>
        <end position="139"/>
    </location>
</feature>
<protein>
    <recommendedName>
        <fullName evidence="4">Heliorhodopsin</fullName>
    </recommendedName>
</protein>
<dbReference type="SMR" id="A0A1A9GKZ5"/>
<evidence type="ECO:0000313" key="2">
    <source>
        <dbReference type="EMBL" id="ANH38263.1"/>
    </source>
</evidence>
<feature type="transmembrane region" description="Helical" evidence="1">
    <location>
        <begin position="176"/>
        <end position="195"/>
    </location>
</feature>
<gene>
    <name evidence="2" type="ORF">I601_1832</name>
</gene>
<feature type="transmembrane region" description="Helical" evidence="1">
    <location>
        <begin position="145"/>
        <end position="164"/>
    </location>
</feature>
<feature type="transmembrane region" description="Helical" evidence="1">
    <location>
        <begin position="37"/>
        <end position="63"/>
    </location>
</feature>
<proteinExistence type="predicted"/>
<dbReference type="Pfam" id="PF18761">
    <property type="entry name" value="Heliorhodopsin"/>
    <property type="match status" value="1"/>
</dbReference>